<protein>
    <recommendedName>
        <fullName evidence="5">DUF86 domain-containing protein</fullName>
    </recommendedName>
</protein>
<gene>
    <name evidence="4" type="ORF">ENS59_05515</name>
</gene>
<dbReference type="Pfam" id="PF01934">
    <property type="entry name" value="HepT-like"/>
    <property type="match status" value="1"/>
</dbReference>
<accession>A0A7C3EFM7</accession>
<dbReference type="GO" id="GO:0016787">
    <property type="term" value="F:hydrolase activity"/>
    <property type="evidence" value="ECO:0007669"/>
    <property type="project" value="UniProtKB-KW"/>
</dbReference>
<reference evidence="4" key="1">
    <citation type="journal article" date="2020" name="mSystems">
        <title>Genome- and Community-Level Interaction Insights into Carbon Utilization and Element Cycling Functions of Hydrothermarchaeota in Hydrothermal Sediment.</title>
        <authorList>
            <person name="Zhou Z."/>
            <person name="Liu Y."/>
            <person name="Xu W."/>
            <person name="Pan J."/>
            <person name="Luo Z.H."/>
            <person name="Li M."/>
        </authorList>
    </citation>
    <scope>NUCLEOTIDE SEQUENCE [LARGE SCALE GENOMIC DNA]</scope>
    <source>
        <strain evidence="4">SpSt-503</strain>
    </source>
</reference>
<dbReference type="GO" id="GO:0004540">
    <property type="term" value="F:RNA nuclease activity"/>
    <property type="evidence" value="ECO:0007669"/>
    <property type="project" value="InterPro"/>
</dbReference>
<evidence type="ECO:0000256" key="2">
    <source>
        <dbReference type="ARBA" id="ARBA00022722"/>
    </source>
</evidence>
<dbReference type="InterPro" id="IPR008201">
    <property type="entry name" value="HepT-like"/>
</dbReference>
<proteinExistence type="predicted"/>
<dbReference type="Gene3D" id="1.20.120.330">
    <property type="entry name" value="Nucleotidyltransferases domain 2"/>
    <property type="match status" value="1"/>
</dbReference>
<sequence>MSDSALLVLEQNLTNLVSSLRWLKRSYDHCQAIGLRNTYTEDEFDAFENLCSRYARTTDLIINKVLRSIDAVEFIEAGSLIDATNRAEKRGIIDSVSELRDFKDLRNEIVHEYETEDLTELFALVFKAVPNLITVAERILHYCERYQAPNQ</sequence>
<dbReference type="SUPFAM" id="SSF81593">
    <property type="entry name" value="Nucleotidyltransferase substrate binding subunit/domain"/>
    <property type="match status" value="1"/>
</dbReference>
<dbReference type="AlphaFoldDB" id="A0A7C3EFM7"/>
<keyword evidence="3" id="KW-0378">Hydrolase</keyword>
<dbReference type="GO" id="GO:0110001">
    <property type="term" value="C:toxin-antitoxin complex"/>
    <property type="evidence" value="ECO:0007669"/>
    <property type="project" value="InterPro"/>
</dbReference>
<keyword evidence="2" id="KW-0540">Nuclease</keyword>
<evidence type="ECO:0000313" key="4">
    <source>
        <dbReference type="EMBL" id="HFH28955.1"/>
    </source>
</evidence>
<keyword evidence="1" id="KW-1277">Toxin-antitoxin system</keyword>
<evidence type="ECO:0008006" key="5">
    <source>
        <dbReference type="Google" id="ProtNLM"/>
    </source>
</evidence>
<evidence type="ECO:0000256" key="1">
    <source>
        <dbReference type="ARBA" id="ARBA00022649"/>
    </source>
</evidence>
<dbReference type="EMBL" id="DSVL01000170">
    <property type="protein sequence ID" value="HFH28955.1"/>
    <property type="molecule type" value="Genomic_DNA"/>
</dbReference>
<organism evidence="4">
    <name type="scientific">Gracilinema caldarium</name>
    <dbReference type="NCBI Taxonomy" id="215591"/>
    <lineage>
        <taxon>Bacteria</taxon>
        <taxon>Pseudomonadati</taxon>
        <taxon>Spirochaetota</taxon>
        <taxon>Spirochaetia</taxon>
        <taxon>Spirochaetales</taxon>
        <taxon>Breznakiellaceae</taxon>
        <taxon>Gracilinema</taxon>
    </lineage>
</organism>
<name>A0A7C3EFM7_9SPIR</name>
<evidence type="ECO:0000256" key="3">
    <source>
        <dbReference type="ARBA" id="ARBA00022801"/>
    </source>
</evidence>
<comment type="caution">
    <text evidence="4">The sequence shown here is derived from an EMBL/GenBank/DDBJ whole genome shotgun (WGS) entry which is preliminary data.</text>
</comment>